<proteinExistence type="predicted"/>
<feature type="transmembrane region" description="Helical" evidence="7">
    <location>
        <begin position="900"/>
        <end position="923"/>
    </location>
</feature>
<feature type="transmembrane region" description="Helical" evidence="7">
    <location>
        <begin position="858"/>
        <end position="880"/>
    </location>
</feature>
<dbReference type="InterPro" id="IPR038766">
    <property type="entry name" value="Membrane_comp_ABC_pdt"/>
</dbReference>
<feature type="transmembrane region" description="Helical" evidence="7">
    <location>
        <begin position="448"/>
        <end position="468"/>
    </location>
</feature>
<dbReference type="PANTHER" id="PTHR30287">
    <property type="entry name" value="MEMBRANE COMPONENT OF PREDICTED ABC SUPERFAMILY METABOLITE UPTAKE TRANSPORTER"/>
    <property type="match status" value="1"/>
</dbReference>
<feature type="transmembrane region" description="Helical" evidence="7">
    <location>
        <begin position="805"/>
        <end position="829"/>
    </location>
</feature>
<feature type="transmembrane region" description="Helical" evidence="7">
    <location>
        <begin position="306"/>
        <end position="331"/>
    </location>
</feature>
<dbReference type="EMBL" id="JACHJV010000001">
    <property type="protein sequence ID" value="MBB4923684.1"/>
    <property type="molecule type" value="Genomic_DNA"/>
</dbReference>
<evidence type="ECO:0000256" key="5">
    <source>
        <dbReference type="ARBA" id="ARBA00023136"/>
    </source>
</evidence>
<organism evidence="9 10">
    <name type="scientific">Kitasatospora kifunensis</name>
    <name type="common">Streptomyces kifunensis</name>
    <dbReference type="NCBI Taxonomy" id="58351"/>
    <lineage>
        <taxon>Bacteria</taxon>
        <taxon>Bacillati</taxon>
        <taxon>Actinomycetota</taxon>
        <taxon>Actinomycetes</taxon>
        <taxon>Kitasatosporales</taxon>
        <taxon>Streptomycetaceae</taxon>
        <taxon>Kitasatospora</taxon>
    </lineage>
</organism>
<protein>
    <submittedName>
        <fullName evidence="9">Putative ABC transport system permease protein</fullName>
    </submittedName>
</protein>
<dbReference type="GO" id="GO:0005886">
    <property type="term" value="C:plasma membrane"/>
    <property type="evidence" value="ECO:0007669"/>
    <property type="project" value="UniProtKB-SubCell"/>
</dbReference>
<sequence length="935" mass="96567">MKLTAWRVALRIARRDALRAKGRSALVLAMIALPILGVTGVDVVYRSSTLTAAEQADRQLGGADVLLAQHSPGFIVQQAPLASDGTSYEPPSPSPTPEQQRSKGTDPATLAAQLLPPGSQLIPLPDSRQLLADTANGLLSTEGTEADLTDRVWRGKLDLIRGQAPVSDQQIAVTQSFLDSSGLRIGGSTRLRGLGGGQAFTITGVVEYPDELGRSTVVTRPGVLPIAGPGADPADQAPGTAHVISWLVRLPAGAAVDWAAVQDLNKYGFEATSRSVVLNPPPRSQVPYYVKYDSEPQTSYFDQPTVVMTLTVTGMALLEIVLLAGPAFAVGARRSRRQLGLVAAAGGDRAQVRAVVLGGGVVLGVVGAAVGVVLAVLLVVVARPWAEPITGKRFGALRVVPLDLLGIVAVGLVTGLLAAVVPAIQAARQDVLAALGGRGGIKPPSRRLPLLGLVMLLGGSGLALFGAATGRGTRSATVLGGSMIAELGMVACTPMLIGLFGRLSRWLPLGPRLALRDSVRHRGRTAPAVAAVMAAVAGSVAVGVYTASSDAANREAYIATAPNKAVTLAVFGMRTGSPALQQLRGEIEQAMPGIGPRGDVQLVDAPGDCTSADLCGTATAELPSVYRCPLVDVGSQDTTADSYRQLAADPRCHLDSVFPGRFGSIVSGDSTALHNLLNLPDGPWEQAVADGKVLVFDPRMLQGGKALIRLQGPTSGAGPTQQPTSHDISVDAVLAPVPRGAANMFMSPQTATRLGLTRRDVGSVWLPAAMPSRGAEQAATAAVVEATGNSWNLRVERGYQPQSTALVLGLSVFAALVALGAAGIATGLASADSQRDLATLAAVGAAPRIRRSLSGFQCGVIAAMGALLGTVCGIVPAVALRRAQAMNDTNYQSSHAVIDFPWTTIALTLIVLPLLATLLAMLVTRSRITLVRRVA</sequence>
<comment type="caution">
    <text evidence="9">The sequence shown here is derived from an EMBL/GenBank/DDBJ whole genome shotgun (WGS) entry which is preliminary data.</text>
</comment>
<reference evidence="9 10" key="1">
    <citation type="submission" date="2020-08" db="EMBL/GenBank/DDBJ databases">
        <title>Sequencing the genomes of 1000 actinobacteria strains.</title>
        <authorList>
            <person name="Klenk H.-P."/>
        </authorList>
    </citation>
    <scope>NUCLEOTIDE SEQUENCE [LARGE SCALE GENOMIC DNA]</scope>
    <source>
        <strain evidence="9 10">DSM 41654</strain>
    </source>
</reference>
<keyword evidence="10" id="KW-1185">Reference proteome</keyword>
<accession>A0A7W7VVG9</accession>
<evidence type="ECO:0000259" key="8">
    <source>
        <dbReference type="Pfam" id="PF02687"/>
    </source>
</evidence>
<feature type="domain" description="ABC3 transporter permease C-terminal" evidence="8">
    <location>
        <begin position="315"/>
        <end position="430"/>
    </location>
</feature>
<comment type="subcellular location">
    <subcellularLocation>
        <location evidence="1">Cell membrane</location>
        <topology evidence="1">Multi-pass membrane protein</topology>
    </subcellularLocation>
</comment>
<evidence type="ECO:0000256" key="1">
    <source>
        <dbReference type="ARBA" id="ARBA00004651"/>
    </source>
</evidence>
<keyword evidence="3 7" id="KW-0812">Transmembrane</keyword>
<evidence type="ECO:0000256" key="2">
    <source>
        <dbReference type="ARBA" id="ARBA00022475"/>
    </source>
</evidence>
<keyword evidence="4 7" id="KW-1133">Transmembrane helix</keyword>
<evidence type="ECO:0000256" key="3">
    <source>
        <dbReference type="ARBA" id="ARBA00022692"/>
    </source>
</evidence>
<dbReference type="PRINTS" id="PR00173">
    <property type="entry name" value="EDTRNSPORT"/>
</dbReference>
<evidence type="ECO:0000313" key="9">
    <source>
        <dbReference type="EMBL" id="MBB4923684.1"/>
    </source>
</evidence>
<gene>
    <name evidence="9" type="ORF">FHR34_002677</name>
</gene>
<feature type="transmembrane region" description="Helical" evidence="7">
    <location>
        <begin position="525"/>
        <end position="545"/>
    </location>
</feature>
<evidence type="ECO:0000313" key="10">
    <source>
        <dbReference type="Proteomes" id="UP000540506"/>
    </source>
</evidence>
<feature type="transmembrane region" description="Helical" evidence="7">
    <location>
        <begin position="352"/>
        <end position="385"/>
    </location>
</feature>
<evidence type="ECO:0000256" key="4">
    <source>
        <dbReference type="ARBA" id="ARBA00022989"/>
    </source>
</evidence>
<dbReference type="RefSeq" id="WP_184935753.1">
    <property type="nucleotide sequence ID" value="NZ_JACHJV010000001.1"/>
</dbReference>
<keyword evidence="2" id="KW-1003">Cell membrane</keyword>
<keyword evidence="5 7" id="KW-0472">Membrane</keyword>
<dbReference type="Pfam" id="PF02687">
    <property type="entry name" value="FtsX"/>
    <property type="match status" value="1"/>
</dbReference>
<name>A0A7W7VVG9_KITKI</name>
<evidence type="ECO:0000256" key="6">
    <source>
        <dbReference type="SAM" id="MobiDB-lite"/>
    </source>
</evidence>
<dbReference type="Proteomes" id="UP000540506">
    <property type="component" value="Unassembled WGS sequence"/>
</dbReference>
<feature type="transmembrane region" description="Helical" evidence="7">
    <location>
        <begin position="480"/>
        <end position="504"/>
    </location>
</feature>
<feature type="region of interest" description="Disordered" evidence="6">
    <location>
        <begin position="82"/>
        <end position="106"/>
    </location>
</feature>
<dbReference type="InterPro" id="IPR003838">
    <property type="entry name" value="ABC3_permease_C"/>
</dbReference>
<feature type="transmembrane region" description="Helical" evidence="7">
    <location>
        <begin position="405"/>
        <end position="427"/>
    </location>
</feature>
<evidence type="ECO:0000256" key="7">
    <source>
        <dbReference type="SAM" id="Phobius"/>
    </source>
</evidence>
<dbReference type="AlphaFoldDB" id="A0A7W7VVG9"/>
<dbReference type="PANTHER" id="PTHR30287:SF2">
    <property type="entry name" value="BLL1001 PROTEIN"/>
    <property type="match status" value="1"/>
</dbReference>